<feature type="region of interest" description="Disordered" evidence="1">
    <location>
        <begin position="42"/>
        <end position="128"/>
    </location>
</feature>
<feature type="compositionally biased region" description="Acidic residues" evidence="1">
    <location>
        <begin position="61"/>
        <end position="71"/>
    </location>
</feature>
<keyword evidence="3" id="KW-1185">Reference proteome</keyword>
<reference evidence="2" key="1">
    <citation type="journal article" date="2020" name="Fungal Divers.">
        <title>Resolving the Mortierellaceae phylogeny through synthesis of multi-gene phylogenetics and phylogenomics.</title>
        <authorList>
            <person name="Vandepol N."/>
            <person name="Liber J."/>
            <person name="Desiro A."/>
            <person name="Na H."/>
            <person name="Kennedy M."/>
            <person name="Barry K."/>
            <person name="Grigoriev I.V."/>
            <person name="Miller A.N."/>
            <person name="O'Donnell K."/>
            <person name="Stajich J.E."/>
            <person name="Bonito G."/>
        </authorList>
    </citation>
    <scope>NUCLEOTIDE SEQUENCE</scope>
    <source>
        <strain evidence="2">KOD1015</strain>
    </source>
</reference>
<feature type="non-terminal residue" evidence="2">
    <location>
        <position position="1"/>
    </location>
</feature>
<gene>
    <name evidence="2" type="ORF">BGW38_010036</name>
</gene>
<name>A0A9P6JYH4_9FUNG</name>
<evidence type="ECO:0000313" key="3">
    <source>
        <dbReference type="Proteomes" id="UP000780801"/>
    </source>
</evidence>
<feature type="non-terminal residue" evidence="2">
    <location>
        <position position="128"/>
    </location>
</feature>
<organism evidence="2 3">
    <name type="scientific">Lunasporangiospora selenospora</name>
    <dbReference type="NCBI Taxonomy" id="979761"/>
    <lineage>
        <taxon>Eukaryota</taxon>
        <taxon>Fungi</taxon>
        <taxon>Fungi incertae sedis</taxon>
        <taxon>Mucoromycota</taxon>
        <taxon>Mortierellomycotina</taxon>
        <taxon>Mortierellomycetes</taxon>
        <taxon>Mortierellales</taxon>
        <taxon>Mortierellaceae</taxon>
        <taxon>Lunasporangiospora</taxon>
    </lineage>
</organism>
<dbReference type="AlphaFoldDB" id="A0A9P6JYH4"/>
<evidence type="ECO:0000256" key="1">
    <source>
        <dbReference type="SAM" id="MobiDB-lite"/>
    </source>
</evidence>
<accession>A0A9P6JYH4</accession>
<feature type="region of interest" description="Disordered" evidence="1">
    <location>
        <begin position="1"/>
        <end position="25"/>
    </location>
</feature>
<dbReference type="EMBL" id="JAABOA010007779">
    <property type="protein sequence ID" value="KAF9537684.1"/>
    <property type="molecule type" value="Genomic_DNA"/>
</dbReference>
<comment type="caution">
    <text evidence="2">The sequence shown here is derived from an EMBL/GenBank/DDBJ whole genome shotgun (WGS) entry which is preliminary data.</text>
</comment>
<protein>
    <submittedName>
        <fullName evidence="2">Uncharacterized protein</fullName>
    </submittedName>
</protein>
<evidence type="ECO:0000313" key="2">
    <source>
        <dbReference type="EMBL" id="KAF9537684.1"/>
    </source>
</evidence>
<proteinExistence type="predicted"/>
<dbReference type="Proteomes" id="UP000780801">
    <property type="component" value="Unassembled WGS sequence"/>
</dbReference>
<sequence length="128" mass="14609">LRATELGDDAIASMIGEGSEDDVDDEYQEELYEVDDQVQEYRPAIYRRRPNPLASSSHVDEGDDEDEDEELPNPHLHDSEDALRTPTRSRVPEARTPVRVNPDSYFLEDAPRTPTRSRQSRVPEAQTD</sequence>